<keyword evidence="4 6" id="KW-0472">Membrane</keyword>
<feature type="compositionally biased region" description="Basic residues" evidence="5">
    <location>
        <begin position="479"/>
        <end position="496"/>
    </location>
</feature>
<comment type="subcellular location">
    <subcellularLocation>
        <location evidence="1">Membrane</location>
        <topology evidence="1">Multi-pass membrane protein</topology>
    </subcellularLocation>
</comment>
<dbReference type="OrthoDB" id="9836210at2759"/>
<evidence type="ECO:0000256" key="3">
    <source>
        <dbReference type="ARBA" id="ARBA00022989"/>
    </source>
</evidence>
<dbReference type="HOGENOM" id="CLU_550178_0_0_1"/>
<feature type="transmembrane region" description="Helical" evidence="6">
    <location>
        <begin position="93"/>
        <end position="116"/>
    </location>
</feature>
<dbReference type="OMA" id="CCARNTT"/>
<dbReference type="AlphaFoldDB" id="V3ZU77"/>
<feature type="compositionally biased region" description="Polar residues" evidence="5">
    <location>
        <begin position="440"/>
        <end position="451"/>
    </location>
</feature>
<feature type="transmembrane region" description="Helical" evidence="6">
    <location>
        <begin position="244"/>
        <end position="265"/>
    </location>
</feature>
<reference evidence="7 8" key="1">
    <citation type="journal article" date="2013" name="Nature">
        <title>Insights into bilaterian evolution from three spiralian genomes.</title>
        <authorList>
            <person name="Simakov O."/>
            <person name="Marletaz F."/>
            <person name="Cho S.J."/>
            <person name="Edsinger-Gonzales E."/>
            <person name="Havlak P."/>
            <person name="Hellsten U."/>
            <person name="Kuo D.H."/>
            <person name="Larsson T."/>
            <person name="Lv J."/>
            <person name="Arendt D."/>
            <person name="Savage R."/>
            <person name="Osoegawa K."/>
            <person name="de Jong P."/>
            <person name="Grimwood J."/>
            <person name="Chapman J.A."/>
            <person name="Shapiro H."/>
            <person name="Aerts A."/>
            <person name="Otillar R.P."/>
            <person name="Terry A.Y."/>
            <person name="Boore J.L."/>
            <person name="Grigoriev I.V."/>
            <person name="Lindberg D.R."/>
            <person name="Seaver E.C."/>
            <person name="Weisblat D.A."/>
            <person name="Putnam N.H."/>
            <person name="Rokhsar D.S."/>
        </authorList>
    </citation>
    <scope>NUCLEOTIDE SEQUENCE [LARGE SCALE GENOMIC DNA]</scope>
</reference>
<dbReference type="SUPFAM" id="SSF48652">
    <property type="entry name" value="Tetraspanin"/>
    <property type="match status" value="1"/>
</dbReference>
<keyword evidence="3 6" id="KW-1133">Transmembrane helix</keyword>
<dbReference type="Proteomes" id="UP000030746">
    <property type="component" value="Unassembled WGS sequence"/>
</dbReference>
<sequence length="496" mass="56410">MEISELTRNCLGVLIAILCVVMTAFGFCVICGAVFLKLHMDNWTVLFHEYDPKILFISLLTVGCVIFLLHIYGTKLGYATGFVETREAYQIGFMPLMVFMVLLIVGMVVTGALCLVHRDWLAEGFRNGMLSRIKMYRDDMHVKSVIDELQMRYKCCGSLSYKDWFDVSWIGKGFVDIENPDVKKRMEKGQYITDDAPFSCCQMESMRPCIFHKVTQYELHQKYDEITLYKAGCSANLSSFYDKFILYPALCGLFGASGVEFFIIICLRHLQTSINAADNSGYPSGYGDSKCCAPEPAYNPHSYRMRERQGYTRGRTSDGWDRNYSNIGNSISYNEDLELKIPKEEESDKVVLSAEKTASDGNKTTNNRKKKWLGQQKGSQNDKTKQDRITTTIKNDGIRNSNTPKGSNVGNFSEEKANDQSKTSNIQRKKWLGQRKKDSGTSQNTKFSTVSENEEFGNPKPSKSVRFADEEAIDQNKSTTKHRKSWLGKQNRKQCV</sequence>
<dbReference type="KEGG" id="lgi:LOTGIDRAFT_235513"/>
<feature type="transmembrane region" description="Helical" evidence="6">
    <location>
        <begin position="12"/>
        <end position="35"/>
    </location>
</feature>
<keyword evidence="2 6" id="KW-0812">Transmembrane</keyword>
<dbReference type="Gene3D" id="1.10.1450.10">
    <property type="entry name" value="Tetraspanin"/>
    <property type="match status" value="1"/>
</dbReference>
<organism evidence="7 8">
    <name type="scientific">Lottia gigantea</name>
    <name type="common">Giant owl limpet</name>
    <dbReference type="NCBI Taxonomy" id="225164"/>
    <lineage>
        <taxon>Eukaryota</taxon>
        <taxon>Metazoa</taxon>
        <taxon>Spiralia</taxon>
        <taxon>Lophotrochozoa</taxon>
        <taxon>Mollusca</taxon>
        <taxon>Gastropoda</taxon>
        <taxon>Patellogastropoda</taxon>
        <taxon>Lottioidea</taxon>
        <taxon>Lottiidae</taxon>
        <taxon>Lottia</taxon>
    </lineage>
</organism>
<feature type="transmembrane region" description="Helical" evidence="6">
    <location>
        <begin position="55"/>
        <end position="73"/>
    </location>
</feature>
<dbReference type="CTD" id="20249872"/>
<evidence type="ECO:0000256" key="4">
    <source>
        <dbReference type="ARBA" id="ARBA00023136"/>
    </source>
</evidence>
<gene>
    <name evidence="7" type="ORF">LOTGIDRAFT_235513</name>
</gene>
<keyword evidence="8" id="KW-1185">Reference proteome</keyword>
<feature type="region of interest" description="Disordered" evidence="5">
    <location>
        <begin position="346"/>
        <end position="496"/>
    </location>
</feature>
<evidence type="ECO:0000256" key="2">
    <source>
        <dbReference type="ARBA" id="ARBA00022692"/>
    </source>
</evidence>
<dbReference type="GeneID" id="20249872"/>
<dbReference type="InterPro" id="IPR018499">
    <property type="entry name" value="Tetraspanin/Peripherin"/>
</dbReference>
<feature type="compositionally biased region" description="Polar residues" evidence="5">
    <location>
        <begin position="389"/>
        <end position="411"/>
    </location>
</feature>
<evidence type="ECO:0000256" key="6">
    <source>
        <dbReference type="SAM" id="Phobius"/>
    </source>
</evidence>
<dbReference type="InterPro" id="IPR008952">
    <property type="entry name" value="Tetraspanin_EC2_sf"/>
</dbReference>
<evidence type="ECO:0000313" key="8">
    <source>
        <dbReference type="Proteomes" id="UP000030746"/>
    </source>
</evidence>
<proteinExistence type="predicted"/>
<dbReference type="Pfam" id="PF00335">
    <property type="entry name" value="Tetraspanin"/>
    <property type="match status" value="1"/>
</dbReference>
<evidence type="ECO:0008006" key="9">
    <source>
        <dbReference type="Google" id="ProtNLM"/>
    </source>
</evidence>
<dbReference type="RefSeq" id="XP_009063102.1">
    <property type="nucleotide sequence ID" value="XM_009064854.1"/>
</dbReference>
<evidence type="ECO:0000256" key="1">
    <source>
        <dbReference type="ARBA" id="ARBA00004141"/>
    </source>
</evidence>
<name>V3ZU77_LOTGI</name>
<dbReference type="EMBL" id="KB203149">
    <property type="protein sequence ID" value="ESO86140.1"/>
    <property type="molecule type" value="Genomic_DNA"/>
</dbReference>
<accession>V3ZU77</accession>
<protein>
    <recommendedName>
        <fullName evidence="9">Tetraspanin</fullName>
    </recommendedName>
</protein>
<evidence type="ECO:0000256" key="5">
    <source>
        <dbReference type="SAM" id="MobiDB-lite"/>
    </source>
</evidence>
<evidence type="ECO:0000313" key="7">
    <source>
        <dbReference type="EMBL" id="ESO86140.1"/>
    </source>
</evidence>
<dbReference type="GO" id="GO:0016020">
    <property type="term" value="C:membrane"/>
    <property type="evidence" value="ECO:0007669"/>
    <property type="project" value="UniProtKB-SubCell"/>
</dbReference>